<name>A0A835YVA2_9STRA</name>
<dbReference type="OrthoDB" id="120976at2759"/>
<sequence>MSVQWGDPKLKPSGGRGSPCTGRFGGLDLYLQKDVGADGSVFTYGEFGVEDNAWRDCTCADNGSTESADTKCCLSTVKVERTSFDGVSPRDLAVLLGVAEPSYAVYSATQDGFKGQRLDNHKPSGHSQVTFKAVGVSVECTPESLVYSEGDAESNFYETWDCGLYATRSYPSPPVNADGILGTFELHGGIEASIDLHALFQTDTATQYARAGFSPSTALRAGASAAADMRGSGNCRLSCSSNCRQAPLSGIQRGLKMRAHLRRTLDDQHARAASNVSAPLLRCAADAVAGPSHSSSTAAAAAVAAAAAAATPPDACKCGTNLISYVEVQVHGRARGAHQQQFQPLWRASVCLTLTHCSRVSACRMQRQRVGRAALRTREQSWDGRCCTSNERLPEYNALYDVNMRHFFENTSTQSHLLKTGQIDVNGRVVNLGRARGKLHIIEAEFKQAELCEVWREREEADVRAKVQLQRPTLSLTPLLNNQLQQVTSTRVLLPQAARLAALEQARREELVLRTKRDRSVRAEVLRAARAACGLEAAAAAAATARETSSRCGSSRCGSSRGGSSGSALGASRS</sequence>
<evidence type="ECO:0000256" key="1">
    <source>
        <dbReference type="SAM" id="MobiDB-lite"/>
    </source>
</evidence>
<reference evidence="2" key="1">
    <citation type="submission" date="2021-02" db="EMBL/GenBank/DDBJ databases">
        <title>First Annotated Genome of the Yellow-green Alga Tribonema minus.</title>
        <authorList>
            <person name="Mahan K.M."/>
        </authorList>
    </citation>
    <scope>NUCLEOTIDE SEQUENCE</scope>
    <source>
        <strain evidence="2">UTEX B ZZ1240</strain>
    </source>
</reference>
<accession>A0A835YVA2</accession>
<protein>
    <submittedName>
        <fullName evidence="2">Uncharacterized protein</fullName>
    </submittedName>
</protein>
<dbReference type="EMBL" id="JAFCMP010000279">
    <property type="protein sequence ID" value="KAG5182016.1"/>
    <property type="molecule type" value="Genomic_DNA"/>
</dbReference>
<organism evidence="2 3">
    <name type="scientific">Tribonema minus</name>
    <dbReference type="NCBI Taxonomy" id="303371"/>
    <lineage>
        <taxon>Eukaryota</taxon>
        <taxon>Sar</taxon>
        <taxon>Stramenopiles</taxon>
        <taxon>Ochrophyta</taxon>
        <taxon>PX clade</taxon>
        <taxon>Xanthophyceae</taxon>
        <taxon>Tribonematales</taxon>
        <taxon>Tribonemataceae</taxon>
        <taxon>Tribonema</taxon>
    </lineage>
</organism>
<feature type="region of interest" description="Disordered" evidence="1">
    <location>
        <begin position="546"/>
        <end position="574"/>
    </location>
</feature>
<gene>
    <name evidence="2" type="ORF">JKP88DRAFT_320403</name>
</gene>
<comment type="caution">
    <text evidence="2">The sequence shown here is derived from an EMBL/GenBank/DDBJ whole genome shotgun (WGS) entry which is preliminary data.</text>
</comment>
<keyword evidence="3" id="KW-1185">Reference proteome</keyword>
<feature type="compositionally biased region" description="Low complexity" evidence="1">
    <location>
        <begin position="546"/>
        <end position="559"/>
    </location>
</feature>
<dbReference type="AlphaFoldDB" id="A0A835YVA2"/>
<proteinExistence type="predicted"/>
<dbReference type="Proteomes" id="UP000664859">
    <property type="component" value="Unassembled WGS sequence"/>
</dbReference>
<evidence type="ECO:0000313" key="3">
    <source>
        <dbReference type="Proteomes" id="UP000664859"/>
    </source>
</evidence>
<evidence type="ECO:0000313" key="2">
    <source>
        <dbReference type="EMBL" id="KAG5182016.1"/>
    </source>
</evidence>